<organism evidence="1 2">
    <name type="scientific">Arctium lappa</name>
    <name type="common">Greater burdock</name>
    <name type="synonym">Lappa major</name>
    <dbReference type="NCBI Taxonomy" id="4217"/>
    <lineage>
        <taxon>Eukaryota</taxon>
        <taxon>Viridiplantae</taxon>
        <taxon>Streptophyta</taxon>
        <taxon>Embryophyta</taxon>
        <taxon>Tracheophyta</taxon>
        <taxon>Spermatophyta</taxon>
        <taxon>Magnoliopsida</taxon>
        <taxon>eudicotyledons</taxon>
        <taxon>Gunneridae</taxon>
        <taxon>Pentapetalae</taxon>
        <taxon>asterids</taxon>
        <taxon>campanulids</taxon>
        <taxon>Asterales</taxon>
        <taxon>Asteraceae</taxon>
        <taxon>Carduoideae</taxon>
        <taxon>Cardueae</taxon>
        <taxon>Arctiinae</taxon>
        <taxon>Arctium</taxon>
    </lineage>
</organism>
<name>A0ACB8Z580_ARCLA</name>
<dbReference type="EMBL" id="CM042057">
    <property type="protein sequence ID" value="KAI3692445.1"/>
    <property type="molecule type" value="Genomic_DNA"/>
</dbReference>
<reference evidence="2" key="1">
    <citation type="journal article" date="2022" name="Mol. Ecol. Resour.">
        <title>The genomes of chicory, endive, great burdock and yacon provide insights into Asteraceae palaeo-polyploidization history and plant inulin production.</title>
        <authorList>
            <person name="Fan W."/>
            <person name="Wang S."/>
            <person name="Wang H."/>
            <person name="Wang A."/>
            <person name="Jiang F."/>
            <person name="Liu H."/>
            <person name="Zhao H."/>
            <person name="Xu D."/>
            <person name="Zhang Y."/>
        </authorList>
    </citation>
    <scope>NUCLEOTIDE SEQUENCE [LARGE SCALE GENOMIC DNA]</scope>
    <source>
        <strain evidence="2">cv. Niubang</strain>
    </source>
</reference>
<proteinExistence type="predicted"/>
<reference evidence="1 2" key="2">
    <citation type="journal article" date="2022" name="Mol. Ecol. Resour.">
        <title>The genomes of chicory, endive, great burdock and yacon provide insights into Asteraceae paleo-polyploidization history and plant inulin production.</title>
        <authorList>
            <person name="Fan W."/>
            <person name="Wang S."/>
            <person name="Wang H."/>
            <person name="Wang A."/>
            <person name="Jiang F."/>
            <person name="Liu H."/>
            <person name="Zhao H."/>
            <person name="Xu D."/>
            <person name="Zhang Y."/>
        </authorList>
    </citation>
    <scope>NUCLEOTIDE SEQUENCE [LARGE SCALE GENOMIC DNA]</scope>
    <source>
        <strain evidence="2">cv. Niubang</strain>
    </source>
</reference>
<accession>A0ACB8Z580</accession>
<protein>
    <submittedName>
        <fullName evidence="1">Uncharacterized protein</fullName>
    </submittedName>
</protein>
<evidence type="ECO:0000313" key="1">
    <source>
        <dbReference type="EMBL" id="KAI3692445.1"/>
    </source>
</evidence>
<dbReference type="Proteomes" id="UP001055879">
    <property type="component" value="Linkage Group LG11"/>
</dbReference>
<gene>
    <name evidence="1" type="ORF">L6452_32261</name>
</gene>
<comment type="caution">
    <text evidence="1">The sequence shown here is derived from an EMBL/GenBank/DDBJ whole genome shotgun (WGS) entry which is preliminary data.</text>
</comment>
<evidence type="ECO:0000313" key="2">
    <source>
        <dbReference type="Proteomes" id="UP001055879"/>
    </source>
</evidence>
<sequence length="73" mass="7974">MTPSSTTASSGLTTSTPSRTHLTSVFHVNEALEPDLKKQLTDVLKAFSDGKEFYHKSDLLGNADICCMDLRDV</sequence>
<keyword evidence="2" id="KW-1185">Reference proteome</keyword>